<evidence type="ECO:0000256" key="7">
    <source>
        <dbReference type="ARBA" id="ARBA00023224"/>
    </source>
</evidence>
<evidence type="ECO:0000313" key="10">
    <source>
        <dbReference type="EMBL" id="KAJ8044169.1"/>
    </source>
</evidence>
<dbReference type="Gene3D" id="1.20.1070.10">
    <property type="entry name" value="Rhodopsin 7-helix transmembrane proteins"/>
    <property type="match status" value="1"/>
</dbReference>
<keyword evidence="6 10" id="KW-0675">Receptor</keyword>
<feature type="transmembrane region" description="Helical" evidence="8">
    <location>
        <begin position="200"/>
        <end position="224"/>
    </location>
</feature>
<comment type="subcellular location">
    <subcellularLocation>
        <location evidence="1">Membrane</location>
        <topology evidence="1">Multi-pass membrane protein</topology>
    </subcellularLocation>
</comment>
<dbReference type="Proteomes" id="UP001152320">
    <property type="component" value="Chromosome 4"/>
</dbReference>
<evidence type="ECO:0000256" key="5">
    <source>
        <dbReference type="ARBA" id="ARBA00023136"/>
    </source>
</evidence>
<feature type="domain" description="G-protein coupled receptors family 1 profile" evidence="9">
    <location>
        <begin position="52"/>
        <end position="308"/>
    </location>
</feature>
<keyword evidence="7" id="KW-0807">Transducer</keyword>
<dbReference type="PANTHER" id="PTHR45695:SF9">
    <property type="entry name" value="LEUCOKININ RECEPTOR"/>
    <property type="match status" value="1"/>
</dbReference>
<comment type="caution">
    <text evidence="10">The sequence shown here is derived from an EMBL/GenBank/DDBJ whole genome shotgun (WGS) entry which is preliminary data.</text>
</comment>
<dbReference type="GO" id="GO:0005886">
    <property type="term" value="C:plasma membrane"/>
    <property type="evidence" value="ECO:0007669"/>
    <property type="project" value="TreeGrafter"/>
</dbReference>
<organism evidence="10 11">
    <name type="scientific">Holothuria leucospilota</name>
    <name type="common">Black long sea cucumber</name>
    <name type="synonym">Mertensiothuria leucospilota</name>
    <dbReference type="NCBI Taxonomy" id="206669"/>
    <lineage>
        <taxon>Eukaryota</taxon>
        <taxon>Metazoa</taxon>
        <taxon>Echinodermata</taxon>
        <taxon>Eleutherozoa</taxon>
        <taxon>Echinozoa</taxon>
        <taxon>Holothuroidea</taxon>
        <taxon>Aspidochirotacea</taxon>
        <taxon>Aspidochirotida</taxon>
        <taxon>Holothuriidae</taxon>
        <taxon>Holothuria</taxon>
    </lineage>
</organism>
<feature type="transmembrane region" description="Helical" evidence="8">
    <location>
        <begin position="285"/>
        <end position="311"/>
    </location>
</feature>
<evidence type="ECO:0000313" key="11">
    <source>
        <dbReference type="Proteomes" id="UP001152320"/>
    </source>
</evidence>
<feature type="transmembrane region" description="Helical" evidence="8">
    <location>
        <begin position="40"/>
        <end position="61"/>
    </location>
</feature>
<dbReference type="PANTHER" id="PTHR45695">
    <property type="entry name" value="LEUCOKININ RECEPTOR-RELATED"/>
    <property type="match status" value="1"/>
</dbReference>
<feature type="transmembrane region" description="Helical" evidence="8">
    <location>
        <begin position="255"/>
        <end position="279"/>
    </location>
</feature>
<dbReference type="InterPro" id="IPR017452">
    <property type="entry name" value="GPCR_Rhodpsn_7TM"/>
</dbReference>
<gene>
    <name evidence="10" type="ORF">HOLleu_11553</name>
</gene>
<evidence type="ECO:0000256" key="8">
    <source>
        <dbReference type="SAM" id="Phobius"/>
    </source>
</evidence>
<dbReference type="OrthoDB" id="9996086at2759"/>
<proteinExistence type="predicted"/>
<evidence type="ECO:0000256" key="4">
    <source>
        <dbReference type="ARBA" id="ARBA00023040"/>
    </source>
</evidence>
<protein>
    <submittedName>
        <fullName evidence="10">[Phe13]-bombesin receptor</fullName>
    </submittedName>
</protein>
<dbReference type="PROSITE" id="PS50262">
    <property type="entry name" value="G_PROTEIN_RECEP_F1_2"/>
    <property type="match status" value="1"/>
</dbReference>
<evidence type="ECO:0000256" key="1">
    <source>
        <dbReference type="ARBA" id="ARBA00004141"/>
    </source>
</evidence>
<feature type="transmembrane region" description="Helical" evidence="8">
    <location>
        <begin position="153"/>
        <end position="180"/>
    </location>
</feature>
<reference evidence="10" key="1">
    <citation type="submission" date="2021-10" db="EMBL/GenBank/DDBJ databases">
        <title>Tropical sea cucumber genome reveals ecological adaptation and Cuvierian tubules defense mechanism.</title>
        <authorList>
            <person name="Chen T."/>
        </authorList>
    </citation>
    <scope>NUCLEOTIDE SEQUENCE</scope>
    <source>
        <strain evidence="10">Nanhai2018</strain>
        <tissue evidence="10">Muscle</tissue>
    </source>
</reference>
<evidence type="ECO:0000256" key="3">
    <source>
        <dbReference type="ARBA" id="ARBA00022989"/>
    </source>
</evidence>
<accession>A0A9Q1CGG2</accession>
<keyword evidence="2 8" id="KW-0812">Transmembrane</keyword>
<keyword evidence="5 8" id="KW-0472">Membrane</keyword>
<dbReference type="Pfam" id="PF00001">
    <property type="entry name" value="7tm_1"/>
    <property type="match status" value="1"/>
</dbReference>
<dbReference type="SUPFAM" id="SSF81321">
    <property type="entry name" value="Family A G protein-coupled receptor-like"/>
    <property type="match status" value="1"/>
</dbReference>
<keyword evidence="3 8" id="KW-1133">Transmembrane helix</keyword>
<dbReference type="SMART" id="SM01381">
    <property type="entry name" value="7TM_GPCR_Srsx"/>
    <property type="match status" value="1"/>
</dbReference>
<feature type="transmembrane region" description="Helical" evidence="8">
    <location>
        <begin position="73"/>
        <end position="91"/>
    </location>
</feature>
<evidence type="ECO:0000256" key="6">
    <source>
        <dbReference type="ARBA" id="ARBA00023170"/>
    </source>
</evidence>
<keyword evidence="11" id="KW-1185">Reference proteome</keyword>
<dbReference type="InterPro" id="IPR000276">
    <property type="entry name" value="GPCR_Rhodpsn"/>
</dbReference>
<dbReference type="GO" id="GO:0004930">
    <property type="term" value="F:G protein-coupled receptor activity"/>
    <property type="evidence" value="ECO:0007669"/>
    <property type="project" value="UniProtKB-KW"/>
</dbReference>
<dbReference type="AlphaFoldDB" id="A0A9Q1CGG2"/>
<evidence type="ECO:0000259" key="9">
    <source>
        <dbReference type="PROSITE" id="PS50262"/>
    </source>
</evidence>
<sequence>MSANSTVTSLTSLSSNTLTFTYQNNTCGNLTFSPNIWRLVVYWISFIFGVFGNGILVLLFIMKKNLRTVNNILVTNMAFSDFLFVCLFVSVKYFEEYYVLRPFGRVFCMIFAITRYMSQDVSTMSMVALSYLRYHAIIRPLQLRRKEEKLQKYVPIWCGFSWLVGGAAAIFPAVHCVAFSDVCWPFKMHYIDTYSFYEHHRLFFAMRFVFLYLLPLIFIAYFYVRIAFKLCRTPSPQRNNSSDAIGRAAGSRKKVAWIILAIVVVFFSSWLPMYLVWLISYFRSWLHHIAFVILLPASFNPAILFVTSTVYRKSFLQIFSQCHQFGMYLTRRLRSACFLLRSAYVSLVWWVSRRTSPNQTSRPGP</sequence>
<dbReference type="CDD" id="cd00637">
    <property type="entry name" value="7tm_classA_rhodopsin-like"/>
    <property type="match status" value="1"/>
</dbReference>
<keyword evidence="4" id="KW-0297">G-protein coupled receptor</keyword>
<name>A0A9Q1CGG2_HOLLE</name>
<dbReference type="PRINTS" id="PR00237">
    <property type="entry name" value="GPCRRHODOPSN"/>
</dbReference>
<evidence type="ECO:0000256" key="2">
    <source>
        <dbReference type="ARBA" id="ARBA00022692"/>
    </source>
</evidence>
<feature type="transmembrane region" description="Helical" evidence="8">
    <location>
        <begin position="103"/>
        <end position="132"/>
    </location>
</feature>
<dbReference type="EMBL" id="JAIZAY010000004">
    <property type="protein sequence ID" value="KAJ8044169.1"/>
    <property type="molecule type" value="Genomic_DNA"/>
</dbReference>